<evidence type="ECO:0000313" key="2">
    <source>
        <dbReference type="EMBL" id="AEB12919.1"/>
    </source>
</evidence>
<keyword evidence="1" id="KW-1133">Transmembrane helix</keyword>
<dbReference type="HOGENOM" id="CLU_1494561_0_0_0"/>
<name>F2NR70_MARHT</name>
<sequence length="180" mass="19072">MRWAVAVGALLLGFAGVWAHEEPARNGSVAGAFEVALNYRGVSAESEVVLEVLADPPPEEVFAALVRFDGTGRELVARRVLRAEGGGRFRFTYRFAEEGVYAVYLRHGSGIDFVSGTSTRVLLGAAPQEVVALGTLRRAQGADVPGWAQPLGYAVFAVLAGLALAWGGFVLKHFARAVSA</sequence>
<dbReference type="STRING" id="869210.Marky_2198"/>
<gene>
    <name evidence="2" type="ordered locus">Marky_2198</name>
</gene>
<dbReference type="AlphaFoldDB" id="F2NR70"/>
<dbReference type="EMBL" id="CP002630">
    <property type="protein sequence ID" value="AEB12919.1"/>
    <property type="molecule type" value="Genomic_DNA"/>
</dbReference>
<reference evidence="2 3" key="1">
    <citation type="journal article" date="2012" name="Stand. Genomic Sci.">
        <title>Complete genome sequence of the aerobic, heterotroph Marinithermus hydrothermalis type strain (T1(T)) from a deep-sea hydrothermal vent chimney.</title>
        <authorList>
            <person name="Copeland A."/>
            <person name="Gu W."/>
            <person name="Yasawong M."/>
            <person name="Lapidus A."/>
            <person name="Lucas S."/>
            <person name="Deshpande S."/>
            <person name="Pagani I."/>
            <person name="Tapia R."/>
            <person name="Cheng J.F."/>
            <person name="Goodwin L.A."/>
            <person name="Pitluck S."/>
            <person name="Liolios K."/>
            <person name="Ivanova N."/>
            <person name="Mavromatis K."/>
            <person name="Mikhailova N."/>
            <person name="Pati A."/>
            <person name="Chen A."/>
            <person name="Palaniappan K."/>
            <person name="Land M."/>
            <person name="Pan C."/>
            <person name="Brambilla E.M."/>
            <person name="Rohde M."/>
            <person name="Tindall B.J."/>
            <person name="Sikorski J."/>
            <person name="Goker M."/>
            <person name="Detter J.C."/>
            <person name="Bristow J."/>
            <person name="Eisen J.A."/>
            <person name="Markowitz V."/>
            <person name="Hugenholtz P."/>
            <person name="Kyrpides N.C."/>
            <person name="Klenk H.P."/>
            <person name="Woyke T."/>
        </authorList>
    </citation>
    <scope>NUCLEOTIDE SEQUENCE [LARGE SCALE GENOMIC DNA]</scope>
    <source>
        <strain evidence="3">DSM 14884 / JCM 11576 / T1</strain>
    </source>
</reference>
<evidence type="ECO:0000256" key="1">
    <source>
        <dbReference type="SAM" id="Phobius"/>
    </source>
</evidence>
<keyword evidence="1" id="KW-0472">Membrane</keyword>
<organism evidence="2 3">
    <name type="scientific">Marinithermus hydrothermalis (strain DSM 14884 / JCM 11576 / T1)</name>
    <dbReference type="NCBI Taxonomy" id="869210"/>
    <lineage>
        <taxon>Bacteria</taxon>
        <taxon>Thermotogati</taxon>
        <taxon>Deinococcota</taxon>
        <taxon>Deinococci</taxon>
        <taxon>Thermales</taxon>
        <taxon>Thermaceae</taxon>
        <taxon>Marinithermus</taxon>
    </lineage>
</organism>
<evidence type="ECO:0000313" key="3">
    <source>
        <dbReference type="Proteomes" id="UP000007030"/>
    </source>
</evidence>
<dbReference type="RefSeq" id="WP_013704964.1">
    <property type="nucleotide sequence ID" value="NC_015387.1"/>
</dbReference>
<accession>F2NR70</accession>
<proteinExistence type="predicted"/>
<keyword evidence="3" id="KW-1185">Reference proteome</keyword>
<feature type="transmembrane region" description="Helical" evidence="1">
    <location>
        <begin position="151"/>
        <end position="171"/>
    </location>
</feature>
<protein>
    <recommendedName>
        <fullName evidence="4">YtkA-like domain-containing protein</fullName>
    </recommendedName>
</protein>
<dbReference type="KEGG" id="mhd:Marky_2198"/>
<dbReference type="Proteomes" id="UP000007030">
    <property type="component" value="Chromosome"/>
</dbReference>
<keyword evidence="1" id="KW-0812">Transmembrane</keyword>
<evidence type="ECO:0008006" key="4">
    <source>
        <dbReference type="Google" id="ProtNLM"/>
    </source>
</evidence>